<dbReference type="PANTHER" id="PTHR30026">
    <property type="entry name" value="OUTER MEMBRANE PROTEIN TOLC"/>
    <property type="match status" value="1"/>
</dbReference>
<proteinExistence type="inferred from homology"/>
<evidence type="ECO:0000313" key="10">
    <source>
        <dbReference type="EMBL" id="HGT39795.1"/>
    </source>
</evidence>
<protein>
    <submittedName>
        <fullName evidence="10">TolC family protein</fullName>
    </submittedName>
</protein>
<evidence type="ECO:0000256" key="5">
    <source>
        <dbReference type="ARBA" id="ARBA00022692"/>
    </source>
</evidence>
<feature type="region of interest" description="Disordered" evidence="8">
    <location>
        <begin position="656"/>
        <end position="697"/>
    </location>
</feature>
<evidence type="ECO:0000256" key="7">
    <source>
        <dbReference type="ARBA" id="ARBA00023237"/>
    </source>
</evidence>
<evidence type="ECO:0000256" key="1">
    <source>
        <dbReference type="ARBA" id="ARBA00004442"/>
    </source>
</evidence>
<keyword evidence="3" id="KW-0813">Transport</keyword>
<evidence type="ECO:0000256" key="4">
    <source>
        <dbReference type="ARBA" id="ARBA00022452"/>
    </source>
</evidence>
<sequence>MRGGWLKVGHLLTAGALFAPACAHYAPTPQHALGMDAAHYSHLAKQIEFPDVATASAETPATTPPPLSILSGETDQFLDLSLEEAIHLGLIHSQVLRDLGGLVLRQPDLVRGRQDPSIAETDPRFGIQGALSAFDASFSTSTSYENNDRAVNNVFFGGGTRLLTQNFWTMQSQLSKTSATGTQFAFRNLTQYDANNAPGNFVPSAWTTWFDFEARHPFLQRGGVNFNRLAGPNGQPGAINGVVIARLNADVALADFELGVRNYVSDIENCYWDLYFAYRDLEAKVAARNAALETWQRIHALYEQGRRGGEAEKEAQAREHYFRFQEEAQNALHGRLYDGTRTHNGSTGGTFRSTGGVYVAERRLRLMIGLPINDGRLVRPTDEPLKARLVYDWQASLADALTRRPELRRQKWIIKRREAELEANKNFLMPQLDALARYRFRGFGDTLWPYGGVPGPFNNAMSDLVSGDFQEWQVGMEMSFPIGFRRAYAAVRQSELQLARERAVLHEQERSVVYDLSNAVAEVDRAYAVVETNLNRRLAAAEQLAAVEAAFEAENATLDLLLEAQRRVAEADVAYYRALVEYTLAAKNVQLEKGTLLDYNEIFLQEGPWPDKAYDDAARREFLRGAPVHRKDAPLTAAPAVSTGVYPQHLEPAVMSSWPASPTAEDLPPPPAAPDLHSPGPAINLEDLVAPPAHSEQ</sequence>
<dbReference type="PANTHER" id="PTHR30026:SF23">
    <property type="entry name" value="TO APRF-PUTATIVE OUTER MEMBRANE EFFLUX PROTEIN OR SECRETED ALKALINE PHOSPHATASE-RELATED"/>
    <property type="match status" value="1"/>
</dbReference>
<keyword evidence="7" id="KW-0998">Cell outer membrane</keyword>
<dbReference type="Gene3D" id="1.20.1600.10">
    <property type="entry name" value="Outer membrane efflux proteins (OEP)"/>
    <property type="match status" value="1"/>
</dbReference>
<name>A0A7C4LLL4_9PLAN</name>
<dbReference type="GO" id="GO:0009279">
    <property type="term" value="C:cell outer membrane"/>
    <property type="evidence" value="ECO:0007669"/>
    <property type="project" value="UniProtKB-SubCell"/>
</dbReference>
<evidence type="ECO:0000256" key="8">
    <source>
        <dbReference type="SAM" id="MobiDB-lite"/>
    </source>
</evidence>
<keyword evidence="4" id="KW-1134">Transmembrane beta strand</keyword>
<reference evidence="10" key="1">
    <citation type="journal article" date="2020" name="mSystems">
        <title>Genome- and Community-Level Interaction Insights into Carbon Utilization and Element Cycling Functions of Hydrothermarchaeota in Hydrothermal Sediment.</title>
        <authorList>
            <person name="Zhou Z."/>
            <person name="Liu Y."/>
            <person name="Xu W."/>
            <person name="Pan J."/>
            <person name="Luo Z.H."/>
            <person name="Li M."/>
        </authorList>
    </citation>
    <scope>NUCLEOTIDE SEQUENCE [LARGE SCALE GENOMIC DNA]</scope>
    <source>
        <strain evidence="10">SpSt-508</strain>
    </source>
</reference>
<dbReference type="GO" id="GO:0015288">
    <property type="term" value="F:porin activity"/>
    <property type="evidence" value="ECO:0007669"/>
    <property type="project" value="TreeGrafter"/>
</dbReference>
<dbReference type="InterPro" id="IPR051906">
    <property type="entry name" value="TolC-like"/>
</dbReference>
<comment type="subcellular location">
    <subcellularLocation>
        <location evidence="1">Cell outer membrane</location>
    </subcellularLocation>
</comment>
<dbReference type="AlphaFoldDB" id="A0A7C4LLL4"/>
<accession>A0A7C4LLL4</accession>
<organism evidence="10">
    <name type="scientific">Schlesneria paludicola</name>
    <dbReference type="NCBI Taxonomy" id="360056"/>
    <lineage>
        <taxon>Bacteria</taxon>
        <taxon>Pseudomonadati</taxon>
        <taxon>Planctomycetota</taxon>
        <taxon>Planctomycetia</taxon>
        <taxon>Planctomycetales</taxon>
        <taxon>Planctomycetaceae</taxon>
        <taxon>Schlesneria</taxon>
    </lineage>
</organism>
<dbReference type="Pfam" id="PF02321">
    <property type="entry name" value="OEP"/>
    <property type="match status" value="1"/>
</dbReference>
<dbReference type="EMBL" id="DSVQ01000015">
    <property type="protein sequence ID" value="HGT39795.1"/>
    <property type="molecule type" value="Genomic_DNA"/>
</dbReference>
<evidence type="ECO:0000256" key="6">
    <source>
        <dbReference type="ARBA" id="ARBA00023136"/>
    </source>
</evidence>
<gene>
    <name evidence="10" type="ORF">ENS64_11120</name>
</gene>
<feature type="signal peptide" evidence="9">
    <location>
        <begin position="1"/>
        <end position="25"/>
    </location>
</feature>
<dbReference type="SUPFAM" id="SSF56954">
    <property type="entry name" value="Outer membrane efflux proteins (OEP)"/>
    <property type="match status" value="1"/>
</dbReference>
<comment type="similarity">
    <text evidence="2">Belongs to the outer membrane factor (OMF) (TC 1.B.17) family.</text>
</comment>
<evidence type="ECO:0000256" key="3">
    <source>
        <dbReference type="ARBA" id="ARBA00022448"/>
    </source>
</evidence>
<dbReference type="GO" id="GO:0015562">
    <property type="term" value="F:efflux transmembrane transporter activity"/>
    <property type="evidence" value="ECO:0007669"/>
    <property type="project" value="InterPro"/>
</dbReference>
<comment type="caution">
    <text evidence="10">The sequence shown here is derived from an EMBL/GenBank/DDBJ whole genome shotgun (WGS) entry which is preliminary data.</text>
</comment>
<keyword evidence="9" id="KW-0732">Signal</keyword>
<evidence type="ECO:0000256" key="2">
    <source>
        <dbReference type="ARBA" id="ARBA00007613"/>
    </source>
</evidence>
<keyword evidence="6" id="KW-0472">Membrane</keyword>
<evidence type="ECO:0000256" key="9">
    <source>
        <dbReference type="SAM" id="SignalP"/>
    </source>
</evidence>
<feature type="chain" id="PRO_5027906823" evidence="9">
    <location>
        <begin position="26"/>
        <end position="697"/>
    </location>
</feature>
<dbReference type="GO" id="GO:1990281">
    <property type="term" value="C:efflux pump complex"/>
    <property type="evidence" value="ECO:0007669"/>
    <property type="project" value="TreeGrafter"/>
</dbReference>
<dbReference type="InterPro" id="IPR003423">
    <property type="entry name" value="OMP_efflux"/>
</dbReference>
<keyword evidence="5" id="KW-0812">Transmembrane</keyword>